<dbReference type="EMBL" id="PDNW01000003">
    <property type="protein sequence ID" value="PLC50849.1"/>
    <property type="molecule type" value="Genomic_DNA"/>
</dbReference>
<evidence type="ECO:0000313" key="2">
    <source>
        <dbReference type="Proteomes" id="UP000234190"/>
    </source>
</evidence>
<sequence>MVEFFVKGAQSIRLSALTVSGATRYMLITHQTFPTGWLNRLEKSFQLREYRMLSIVPAHCGDIFELFDLADNLRQPPVLIDQQPSTVVSAVADGQAEDTR</sequence>
<evidence type="ECO:0000313" key="1">
    <source>
        <dbReference type="EMBL" id="PLC50849.1"/>
    </source>
</evidence>
<organism evidence="1 2">
    <name type="scientific">Pollutimonas subterranea</name>
    <dbReference type="NCBI Taxonomy" id="2045210"/>
    <lineage>
        <taxon>Bacteria</taxon>
        <taxon>Pseudomonadati</taxon>
        <taxon>Pseudomonadota</taxon>
        <taxon>Betaproteobacteria</taxon>
        <taxon>Burkholderiales</taxon>
        <taxon>Alcaligenaceae</taxon>
        <taxon>Pollutimonas</taxon>
    </lineage>
</organism>
<protein>
    <submittedName>
        <fullName evidence="1">Uncharacterized protein</fullName>
    </submittedName>
</protein>
<dbReference type="Proteomes" id="UP000234190">
    <property type="component" value="Unassembled WGS sequence"/>
</dbReference>
<proteinExistence type="predicted"/>
<accession>A0A2N4U780</accession>
<keyword evidence="2" id="KW-1185">Reference proteome</keyword>
<dbReference type="AlphaFoldDB" id="A0A2N4U780"/>
<comment type="caution">
    <text evidence="1">The sequence shown here is derived from an EMBL/GenBank/DDBJ whole genome shotgun (WGS) entry which is preliminary data.</text>
</comment>
<name>A0A2N4U780_9BURK</name>
<reference evidence="1 2" key="1">
    <citation type="submission" date="2017-10" db="EMBL/GenBank/DDBJ databases">
        <title>Two draft genome sequences of Pusillimonas sp. strains isolated from a nitrate- and radionuclide-contaminated groundwater in Russia.</title>
        <authorList>
            <person name="Grouzdev D.S."/>
            <person name="Tourova T.P."/>
            <person name="Goeva M.A."/>
            <person name="Babich T.L."/>
            <person name="Sokolova D.S."/>
            <person name="Abdullin R."/>
            <person name="Poltaraus A.B."/>
            <person name="Toshchakov S.V."/>
            <person name="Nazina T.N."/>
        </authorList>
    </citation>
    <scope>NUCLEOTIDE SEQUENCE [LARGE SCALE GENOMIC DNA]</scope>
    <source>
        <strain evidence="1 2">JR1/69-3-13</strain>
    </source>
</reference>
<gene>
    <name evidence="1" type="ORF">CR159_04380</name>
</gene>